<dbReference type="Gene3D" id="2.60.40.10">
    <property type="entry name" value="Immunoglobulins"/>
    <property type="match status" value="1"/>
</dbReference>
<evidence type="ECO:0008006" key="4">
    <source>
        <dbReference type="Google" id="ProtNLM"/>
    </source>
</evidence>
<dbReference type="PANTHER" id="PTHR37833:SF1">
    <property type="entry name" value="SIGNAL PEPTIDE PROTEIN"/>
    <property type="match status" value="1"/>
</dbReference>
<dbReference type="OrthoDB" id="826619at2"/>
<dbReference type="STRING" id="1640674.SAMN05216323_107010"/>
<sequence length="138" mass="15005">MRNCWFLVALLVALVTGCNGKQSGPQGMGSVDSTIKPKVVFVENFFDFGNIKQGETVSHTFFFKNEGTGNLIILDAIPSCGCTMPRFSKEPVAPGAQGQVEVLFNTEGWDGSQIKQVTLKLNTERGFSTVTIRANVIE</sequence>
<proteinExistence type="predicted"/>
<reference evidence="2 3" key="1">
    <citation type="submission" date="2016-09" db="EMBL/GenBank/DDBJ databases">
        <authorList>
            <person name="Capua I."/>
            <person name="De Benedictis P."/>
            <person name="Joannis T."/>
            <person name="Lombin L.H."/>
            <person name="Cattoli G."/>
        </authorList>
    </citation>
    <scope>NUCLEOTIDE SEQUENCE [LARGE SCALE GENOMIC DNA]</scope>
    <source>
        <strain evidence="2 3">A7P-90m</strain>
    </source>
</reference>
<feature type="signal peptide" evidence="1">
    <location>
        <begin position="1"/>
        <end position="20"/>
    </location>
</feature>
<dbReference type="Pfam" id="PF07610">
    <property type="entry name" value="DUF1573"/>
    <property type="match status" value="1"/>
</dbReference>
<name>A0A1G6R7Y5_9BACT</name>
<dbReference type="Proteomes" id="UP000199452">
    <property type="component" value="Unassembled WGS sequence"/>
</dbReference>
<feature type="chain" id="PRO_5011706615" description="DUF1573 domain-containing protein" evidence="1">
    <location>
        <begin position="21"/>
        <end position="138"/>
    </location>
</feature>
<dbReference type="PROSITE" id="PS51257">
    <property type="entry name" value="PROKAR_LIPOPROTEIN"/>
    <property type="match status" value="1"/>
</dbReference>
<protein>
    <recommendedName>
        <fullName evidence="4">DUF1573 domain-containing protein</fullName>
    </recommendedName>
</protein>
<dbReference type="InterPro" id="IPR013783">
    <property type="entry name" value="Ig-like_fold"/>
</dbReference>
<evidence type="ECO:0000256" key="1">
    <source>
        <dbReference type="SAM" id="SignalP"/>
    </source>
</evidence>
<dbReference type="RefSeq" id="WP_092440321.1">
    <property type="nucleotide sequence ID" value="NZ_FMYP01000070.1"/>
</dbReference>
<gene>
    <name evidence="2" type="ORF">SAMN05216323_107010</name>
</gene>
<dbReference type="InterPro" id="IPR011467">
    <property type="entry name" value="DUF1573"/>
</dbReference>
<dbReference type="PANTHER" id="PTHR37833">
    <property type="entry name" value="LIPOPROTEIN-RELATED"/>
    <property type="match status" value="1"/>
</dbReference>
<organism evidence="2 3">
    <name type="scientific">Williamwhitmania taraxaci</name>
    <dbReference type="NCBI Taxonomy" id="1640674"/>
    <lineage>
        <taxon>Bacteria</taxon>
        <taxon>Pseudomonadati</taxon>
        <taxon>Bacteroidota</taxon>
        <taxon>Bacteroidia</taxon>
        <taxon>Bacteroidales</taxon>
        <taxon>Williamwhitmaniaceae</taxon>
        <taxon>Williamwhitmania</taxon>
    </lineage>
</organism>
<evidence type="ECO:0000313" key="2">
    <source>
        <dbReference type="EMBL" id="SDC99996.1"/>
    </source>
</evidence>
<evidence type="ECO:0000313" key="3">
    <source>
        <dbReference type="Proteomes" id="UP000199452"/>
    </source>
</evidence>
<accession>A0A1G6R7Y5</accession>
<dbReference type="EMBL" id="FMYP01000070">
    <property type="protein sequence ID" value="SDC99996.1"/>
    <property type="molecule type" value="Genomic_DNA"/>
</dbReference>
<keyword evidence="1" id="KW-0732">Signal</keyword>
<dbReference type="AlphaFoldDB" id="A0A1G6R7Y5"/>
<keyword evidence="3" id="KW-1185">Reference proteome</keyword>